<dbReference type="Pfam" id="PF02426">
    <property type="entry name" value="MIase"/>
    <property type="match status" value="1"/>
</dbReference>
<accession>A0A951Q0F4</accession>
<dbReference type="SUPFAM" id="SSF54909">
    <property type="entry name" value="Dimeric alpha+beta barrel"/>
    <property type="match status" value="1"/>
</dbReference>
<dbReference type="InterPro" id="IPR026029">
    <property type="entry name" value="MLI_dom"/>
</dbReference>
<protein>
    <recommendedName>
        <fullName evidence="1">Muconolactone isomerase domain-containing protein</fullName>
    </recommendedName>
</protein>
<reference evidence="2" key="2">
    <citation type="journal article" date="2022" name="Microbiol. Resour. Announc.">
        <title>Metagenome Sequencing to Explore Phylogenomics of Terrestrial Cyanobacteria.</title>
        <authorList>
            <person name="Ward R.D."/>
            <person name="Stajich J.E."/>
            <person name="Johansen J.R."/>
            <person name="Huntemann M."/>
            <person name="Clum A."/>
            <person name="Foster B."/>
            <person name="Foster B."/>
            <person name="Roux S."/>
            <person name="Palaniappan K."/>
            <person name="Varghese N."/>
            <person name="Mukherjee S."/>
            <person name="Reddy T.B.K."/>
            <person name="Daum C."/>
            <person name="Copeland A."/>
            <person name="Chen I.A."/>
            <person name="Ivanova N.N."/>
            <person name="Kyrpides N.C."/>
            <person name="Shapiro N."/>
            <person name="Eloe-Fadrosh E.A."/>
            <person name="Pietrasiak N."/>
        </authorList>
    </citation>
    <scope>NUCLEOTIDE SEQUENCE</scope>
    <source>
        <strain evidence="2">JT2-VF2</strain>
    </source>
</reference>
<reference evidence="2" key="1">
    <citation type="submission" date="2021-05" db="EMBL/GenBank/DDBJ databases">
        <authorList>
            <person name="Pietrasiak N."/>
            <person name="Ward R."/>
            <person name="Stajich J.E."/>
            <person name="Kurbessoian T."/>
        </authorList>
    </citation>
    <scope>NUCLEOTIDE SEQUENCE</scope>
    <source>
        <strain evidence="2">JT2-VF2</strain>
    </source>
</reference>
<organism evidence="2 3">
    <name type="scientific">Mojavia pulchra JT2-VF2</name>
    <dbReference type="NCBI Taxonomy" id="287848"/>
    <lineage>
        <taxon>Bacteria</taxon>
        <taxon>Bacillati</taxon>
        <taxon>Cyanobacteriota</taxon>
        <taxon>Cyanophyceae</taxon>
        <taxon>Nostocales</taxon>
        <taxon>Nostocaceae</taxon>
    </lineage>
</organism>
<gene>
    <name evidence="2" type="ORF">KME32_17640</name>
</gene>
<comment type="caution">
    <text evidence="2">The sequence shown here is derived from an EMBL/GenBank/DDBJ whole genome shotgun (WGS) entry which is preliminary data.</text>
</comment>
<feature type="domain" description="Muconolactone isomerase" evidence="1">
    <location>
        <begin position="1"/>
        <end position="48"/>
    </location>
</feature>
<dbReference type="Gene3D" id="3.30.70.1060">
    <property type="entry name" value="Dimeric alpha+beta barrel"/>
    <property type="match status" value="1"/>
</dbReference>
<evidence type="ECO:0000259" key="1">
    <source>
        <dbReference type="Pfam" id="PF02426"/>
    </source>
</evidence>
<name>A0A951Q0F4_9NOST</name>
<dbReference type="AlphaFoldDB" id="A0A951Q0F4"/>
<evidence type="ECO:0000313" key="3">
    <source>
        <dbReference type="Proteomes" id="UP000715781"/>
    </source>
</evidence>
<proteinExistence type="predicted"/>
<dbReference type="Proteomes" id="UP000715781">
    <property type="component" value="Unassembled WGS sequence"/>
</dbReference>
<dbReference type="InterPro" id="IPR011008">
    <property type="entry name" value="Dimeric_a/b-barrel"/>
</dbReference>
<evidence type="ECO:0000313" key="2">
    <source>
        <dbReference type="EMBL" id="MBW4562931.1"/>
    </source>
</evidence>
<sequence>MLYHLDFHVEYPDNISQQELFAIWTEEADAALQAKQAGVVVDLQRFSDE</sequence>
<dbReference type="EMBL" id="JAHHHN010000009">
    <property type="protein sequence ID" value="MBW4562931.1"/>
    <property type="molecule type" value="Genomic_DNA"/>
</dbReference>